<dbReference type="SUPFAM" id="SSF57850">
    <property type="entry name" value="RING/U-box"/>
    <property type="match status" value="1"/>
</dbReference>
<sequence length="113" mass="13019">MTQEDMQCAVCKQPVVFGLFCHTAGAECRAKSMHYTCARTYMRTATNCPSCREEIPEEIVDLVTTLFRSREIAANKEDVEARDRALEHARRQREREDEGSEQEMEEESAENLI</sequence>
<organism evidence="2 3">
    <name type="scientific">Kipferlia bialata</name>
    <dbReference type="NCBI Taxonomy" id="797122"/>
    <lineage>
        <taxon>Eukaryota</taxon>
        <taxon>Metamonada</taxon>
        <taxon>Carpediemonas-like organisms</taxon>
        <taxon>Kipferlia</taxon>
    </lineage>
</organism>
<evidence type="ECO:0000313" key="3">
    <source>
        <dbReference type="Proteomes" id="UP000265618"/>
    </source>
</evidence>
<dbReference type="OrthoDB" id="5772480at2759"/>
<name>A0A9K3GM54_9EUKA</name>
<gene>
    <name evidence="2" type="ORF">KIPB_009257</name>
</gene>
<dbReference type="Proteomes" id="UP000265618">
    <property type="component" value="Unassembled WGS sequence"/>
</dbReference>
<dbReference type="Gene3D" id="3.30.40.10">
    <property type="entry name" value="Zinc/RING finger domain, C3HC4 (zinc finger)"/>
    <property type="match status" value="1"/>
</dbReference>
<feature type="region of interest" description="Disordered" evidence="1">
    <location>
        <begin position="77"/>
        <end position="113"/>
    </location>
</feature>
<dbReference type="InterPro" id="IPR013083">
    <property type="entry name" value="Znf_RING/FYVE/PHD"/>
</dbReference>
<reference evidence="2 3" key="1">
    <citation type="journal article" date="2018" name="PLoS ONE">
        <title>The draft genome of Kipferlia bialata reveals reductive genome evolution in fornicate parasites.</title>
        <authorList>
            <person name="Tanifuji G."/>
            <person name="Takabayashi S."/>
            <person name="Kume K."/>
            <person name="Takagi M."/>
            <person name="Nakayama T."/>
            <person name="Kamikawa R."/>
            <person name="Inagaki Y."/>
            <person name="Hashimoto T."/>
        </authorList>
    </citation>
    <scope>NUCLEOTIDE SEQUENCE [LARGE SCALE GENOMIC DNA]</scope>
    <source>
        <strain evidence="2">NY0173</strain>
    </source>
</reference>
<accession>A0A9K3GM54</accession>
<evidence type="ECO:0000256" key="1">
    <source>
        <dbReference type="SAM" id="MobiDB-lite"/>
    </source>
</evidence>
<proteinExistence type="predicted"/>
<dbReference type="EMBL" id="BDIP01003089">
    <property type="protein sequence ID" value="GIQ87255.1"/>
    <property type="molecule type" value="Genomic_DNA"/>
</dbReference>
<dbReference type="AlphaFoldDB" id="A0A9K3GM54"/>
<comment type="caution">
    <text evidence="2">The sequence shown here is derived from an EMBL/GenBank/DDBJ whole genome shotgun (WGS) entry which is preliminary data.</text>
</comment>
<evidence type="ECO:0000313" key="2">
    <source>
        <dbReference type="EMBL" id="GIQ87255.1"/>
    </source>
</evidence>
<feature type="compositionally biased region" description="Basic and acidic residues" evidence="1">
    <location>
        <begin position="77"/>
        <end position="96"/>
    </location>
</feature>
<keyword evidence="3" id="KW-1185">Reference proteome</keyword>
<feature type="compositionally biased region" description="Acidic residues" evidence="1">
    <location>
        <begin position="97"/>
        <end position="113"/>
    </location>
</feature>
<protein>
    <submittedName>
        <fullName evidence="2">Uncharacterized protein</fullName>
    </submittedName>
</protein>